<dbReference type="GO" id="GO:0006508">
    <property type="term" value="P:proteolysis"/>
    <property type="evidence" value="ECO:0007669"/>
    <property type="project" value="UniProtKB-KW"/>
</dbReference>
<dbReference type="InterPro" id="IPR051592">
    <property type="entry name" value="HERV-K_Pro_peptidase_A2"/>
</dbReference>
<keyword evidence="1" id="KW-0645">Protease</keyword>
<feature type="non-terminal residue" evidence="5">
    <location>
        <position position="1"/>
    </location>
</feature>
<proteinExistence type="predicted"/>
<evidence type="ECO:0000259" key="4">
    <source>
        <dbReference type="PROSITE" id="PS50175"/>
    </source>
</evidence>
<gene>
    <name evidence="5" type="primary">Ervk9_4</name>
    <name evidence="5" type="ORF">SCLMEX_R10303</name>
</gene>
<dbReference type="PANTHER" id="PTHR19422:SF123">
    <property type="entry name" value="RT1 CLASS I, LOCUS CE15"/>
    <property type="match status" value="1"/>
</dbReference>
<evidence type="ECO:0000256" key="3">
    <source>
        <dbReference type="ARBA" id="ARBA00022801"/>
    </source>
</evidence>
<dbReference type="CDD" id="cd07557">
    <property type="entry name" value="trimeric_dUTPase"/>
    <property type="match status" value="1"/>
</dbReference>
<evidence type="ECO:0000313" key="6">
    <source>
        <dbReference type="Proteomes" id="UP000588334"/>
    </source>
</evidence>
<dbReference type="PROSITE" id="PS50175">
    <property type="entry name" value="ASP_PROT_RETROV"/>
    <property type="match status" value="1"/>
</dbReference>
<accession>A0A7K8X0F5</accession>
<organism evidence="5 6">
    <name type="scientific">Sclerurus mexicanus</name>
    <name type="common">tawny-throated leaftosser</name>
    <dbReference type="NCBI Taxonomy" id="265632"/>
    <lineage>
        <taxon>Eukaryota</taxon>
        <taxon>Metazoa</taxon>
        <taxon>Chordata</taxon>
        <taxon>Craniata</taxon>
        <taxon>Vertebrata</taxon>
        <taxon>Euteleostomi</taxon>
        <taxon>Archelosauria</taxon>
        <taxon>Archosauria</taxon>
        <taxon>Dinosauria</taxon>
        <taxon>Saurischia</taxon>
        <taxon>Theropoda</taxon>
        <taxon>Coelurosauria</taxon>
        <taxon>Aves</taxon>
        <taxon>Neognathae</taxon>
        <taxon>Neoaves</taxon>
        <taxon>Telluraves</taxon>
        <taxon>Australaves</taxon>
        <taxon>Passeriformes</taxon>
        <taxon>Furnariidae</taxon>
        <taxon>Sclerurus</taxon>
    </lineage>
</organism>
<dbReference type="SUPFAM" id="SSF51283">
    <property type="entry name" value="dUTPase-like"/>
    <property type="match status" value="1"/>
</dbReference>
<dbReference type="InterPro" id="IPR033704">
    <property type="entry name" value="dUTPase_trimeric"/>
</dbReference>
<dbReference type="Gene3D" id="2.70.40.10">
    <property type="match status" value="1"/>
</dbReference>
<protein>
    <submittedName>
        <fullName evidence="5">POK9 protein</fullName>
    </submittedName>
</protein>
<dbReference type="InterPro" id="IPR036157">
    <property type="entry name" value="dUTPase-like_sf"/>
</dbReference>
<sequence>TGSLGLDLEAAVAVTIYDSKPRKIPTTTHGPLSPSKQIGALLIGRSSSGLNGLIVLPGVIDADYEGQVMVVAYTPFPPLTIEQGTRIAQLVLYEKHPSTPAPMYGERKAQGFGSTGQHVVSLVQKMQQRPLLTVLLKHQQDTTTIIVMCDTGADVTIVS</sequence>
<comment type="caution">
    <text evidence="5">The sequence shown here is derived from an EMBL/GenBank/DDBJ whole genome shotgun (WGS) entry which is preliminary data.</text>
</comment>
<dbReference type="AlphaFoldDB" id="A0A7K8X0F5"/>
<dbReference type="OrthoDB" id="9900537at2759"/>
<dbReference type="EMBL" id="VWZF01012689">
    <property type="protein sequence ID" value="NXF84427.1"/>
    <property type="molecule type" value="Genomic_DNA"/>
</dbReference>
<reference evidence="5 6" key="1">
    <citation type="submission" date="2019-09" db="EMBL/GenBank/DDBJ databases">
        <title>Bird 10,000 Genomes (B10K) Project - Family phase.</title>
        <authorList>
            <person name="Zhang G."/>
        </authorList>
    </citation>
    <scope>NUCLEOTIDE SEQUENCE [LARGE SCALE GENOMIC DNA]</scope>
    <source>
        <strain evidence="5">B10K-DU-001-03</strain>
        <tissue evidence="5">Muscle</tissue>
    </source>
</reference>
<dbReference type="PANTHER" id="PTHR19422">
    <property type="entry name" value="GAG RETROVIRAL POLYPROTEIN"/>
    <property type="match status" value="1"/>
</dbReference>
<evidence type="ECO:0000313" key="5">
    <source>
        <dbReference type="EMBL" id="NXF84427.1"/>
    </source>
</evidence>
<dbReference type="Proteomes" id="UP000588334">
    <property type="component" value="Unassembled WGS sequence"/>
</dbReference>
<evidence type="ECO:0000256" key="1">
    <source>
        <dbReference type="ARBA" id="ARBA00022670"/>
    </source>
</evidence>
<dbReference type="GO" id="GO:0004190">
    <property type="term" value="F:aspartic-type endopeptidase activity"/>
    <property type="evidence" value="ECO:0007669"/>
    <property type="project" value="UniProtKB-KW"/>
</dbReference>
<keyword evidence="3" id="KW-0378">Hydrolase</keyword>
<feature type="non-terminal residue" evidence="5">
    <location>
        <position position="159"/>
    </location>
</feature>
<name>A0A7K8X0F5_9FURN</name>
<dbReference type="InterPro" id="IPR029054">
    <property type="entry name" value="dUTPase-like"/>
</dbReference>
<keyword evidence="2" id="KW-0064">Aspartyl protease</keyword>
<feature type="domain" description="Peptidase A2" evidence="4">
    <location>
        <begin position="145"/>
        <end position="159"/>
    </location>
</feature>
<evidence type="ECO:0000256" key="2">
    <source>
        <dbReference type="ARBA" id="ARBA00022750"/>
    </source>
</evidence>
<dbReference type="Pfam" id="PF00692">
    <property type="entry name" value="dUTPase"/>
    <property type="match status" value="1"/>
</dbReference>
<dbReference type="InterPro" id="IPR001995">
    <property type="entry name" value="Peptidase_A2_cat"/>
</dbReference>
<keyword evidence="6" id="KW-1185">Reference proteome</keyword>